<dbReference type="AlphaFoldDB" id="A0AA89CCX0"/>
<feature type="compositionally biased region" description="Polar residues" evidence="7">
    <location>
        <begin position="377"/>
        <end position="388"/>
    </location>
</feature>
<dbReference type="PANTHER" id="PTHR24269">
    <property type="entry name" value="KREMEN PROTEIN"/>
    <property type="match status" value="1"/>
</dbReference>
<keyword evidence="6" id="KW-0325">Glycoprotein</keyword>
<comment type="subcellular location">
    <subcellularLocation>
        <location evidence="1">Membrane</location>
        <topology evidence="1">Single-pass membrane protein</topology>
    </subcellularLocation>
</comment>
<feature type="compositionally biased region" description="Low complexity" evidence="7">
    <location>
        <begin position="356"/>
        <end position="376"/>
    </location>
</feature>
<feature type="region of interest" description="Disordered" evidence="7">
    <location>
        <begin position="317"/>
        <end position="336"/>
    </location>
</feature>
<comment type="caution">
    <text evidence="10">The sequence shown here is derived from an EMBL/GenBank/DDBJ whole genome shotgun (WGS) entry which is preliminary data.</text>
</comment>
<evidence type="ECO:0000313" key="10">
    <source>
        <dbReference type="EMBL" id="KAK3106508.1"/>
    </source>
</evidence>
<evidence type="ECO:0000256" key="2">
    <source>
        <dbReference type="ARBA" id="ARBA00022692"/>
    </source>
</evidence>
<dbReference type="CDD" id="cd00037">
    <property type="entry name" value="CLECT"/>
    <property type="match status" value="1"/>
</dbReference>
<protein>
    <recommendedName>
        <fullName evidence="9">WSC domain-containing protein</fullName>
    </recommendedName>
</protein>
<evidence type="ECO:0000256" key="7">
    <source>
        <dbReference type="SAM" id="MobiDB-lite"/>
    </source>
</evidence>
<accession>A0AA89CCX0</accession>
<evidence type="ECO:0000256" key="8">
    <source>
        <dbReference type="SAM" id="Phobius"/>
    </source>
</evidence>
<dbReference type="PANTHER" id="PTHR24269:SF16">
    <property type="entry name" value="PROTEIN SLG1"/>
    <property type="match status" value="1"/>
</dbReference>
<dbReference type="EMBL" id="VSWD01000003">
    <property type="protein sequence ID" value="KAK3106508.1"/>
    <property type="molecule type" value="Genomic_DNA"/>
</dbReference>
<dbReference type="Pfam" id="PF01822">
    <property type="entry name" value="WSC"/>
    <property type="match status" value="1"/>
</dbReference>
<dbReference type="GO" id="GO:0005886">
    <property type="term" value="C:plasma membrane"/>
    <property type="evidence" value="ECO:0007669"/>
    <property type="project" value="TreeGrafter"/>
</dbReference>
<keyword evidence="11" id="KW-1185">Reference proteome</keyword>
<proteinExistence type="predicted"/>
<keyword evidence="2 8" id="KW-0812">Transmembrane</keyword>
<feature type="region of interest" description="Disordered" evidence="7">
    <location>
        <begin position="356"/>
        <end position="388"/>
    </location>
</feature>
<keyword evidence="4 8" id="KW-1133">Transmembrane helix</keyword>
<feature type="compositionally biased region" description="Polar residues" evidence="7">
    <location>
        <begin position="587"/>
        <end position="598"/>
    </location>
</feature>
<name>A0AA89CCX0_PINIB</name>
<dbReference type="InterPro" id="IPR051836">
    <property type="entry name" value="Kremen_rcpt"/>
</dbReference>
<gene>
    <name evidence="10" type="ORF">FSP39_021432</name>
</gene>
<evidence type="ECO:0000256" key="6">
    <source>
        <dbReference type="ARBA" id="ARBA00023180"/>
    </source>
</evidence>
<evidence type="ECO:0000256" key="3">
    <source>
        <dbReference type="ARBA" id="ARBA00022729"/>
    </source>
</evidence>
<dbReference type="InterPro" id="IPR016187">
    <property type="entry name" value="CTDL_fold"/>
</dbReference>
<reference evidence="10" key="1">
    <citation type="submission" date="2019-08" db="EMBL/GenBank/DDBJ databases">
        <title>The improved chromosome-level genome for the pearl oyster Pinctada fucata martensii using PacBio sequencing and Hi-C.</title>
        <authorList>
            <person name="Zheng Z."/>
        </authorList>
    </citation>
    <scope>NUCLEOTIDE SEQUENCE</scope>
    <source>
        <strain evidence="10">ZZ-2019</strain>
        <tissue evidence="10">Adductor muscle</tissue>
    </source>
</reference>
<organism evidence="10 11">
    <name type="scientific">Pinctada imbricata</name>
    <name type="common">Atlantic pearl-oyster</name>
    <name type="synonym">Pinctada martensii</name>
    <dbReference type="NCBI Taxonomy" id="66713"/>
    <lineage>
        <taxon>Eukaryota</taxon>
        <taxon>Metazoa</taxon>
        <taxon>Spiralia</taxon>
        <taxon>Lophotrochozoa</taxon>
        <taxon>Mollusca</taxon>
        <taxon>Bivalvia</taxon>
        <taxon>Autobranchia</taxon>
        <taxon>Pteriomorphia</taxon>
        <taxon>Pterioida</taxon>
        <taxon>Pterioidea</taxon>
        <taxon>Pteriidae</taxon>
        <taxon>Pinctada</taxon>
    </lineage>
</organism>
<feature type="region of interest" description="Disordered" evidence="7">
    <location>
        <begin position="575"/>
        <end position="605"/>
    </location>
</feature>
<keyword evidence="5 8" id="KW-0472">Membrane</keyword>
<dbReference type="Proteomes" id="UP001186944">
    <property type="component" value="Unassembled WGS sequence"/>
</dbReference>
<dbReference type="InterPro" id="IPR002889">
    <property type="entry name" value="WSC_carb-bd"/>
</dbReference>
<evidence type="ECO:0000259" key="9">
    <source>
        <dbReference type="PROSITE" id="PS51212"/>
    </source>
</evidence>
<dbReference type="SMART" id="SM00321">
    <property type="entry name" value="WSC"/>
    <property type="match status" value="1"/>
</dbReference>
<evidence type="ECO:0000256" key="4">
    <source>
        <dbReference type="ARBA" id="ARBA00022989"/>
    </source>
</evidence>
<dbReference type="PROSITE" id="PS51212">
    <property type="entry name" value="WSC"/>
    <property type="match status" value="1"/>
</dbReference>
<feature type="transmembrane region" description="Helical" evidence="8">
    <location>
        <begin position="415"/>
        <end position="436"/>
    </location>
</feature>
<evidence type="ECO:0000313" key="11">
    <source>
        <dbReference type="Proteomes" id="UP001186944"/>
    </source>
</evidence>
<evidence type="ECO:0000256" key="5">
    <source>
        <dbReference type="ARBA" id="ARBA00023136"/>
    </source>
</evidence>
<evidence type="ECO:0000256" key="1">
    <source>
        <dbReference type="ARBA" id="ARBA00004167"/>
    </source>
</evidence>
<keyword evidence="3" id="KW-0732">Signal</keyword>
<dbReference type="SUPFAM" id="SSF56436">
    <property type="entry name" value="C-type lectin-like"/>
    <property type="match status" value="1"/>
</dbReference>
<sequence>MPCQLVFYNDTVNWYKAQMKCIANGGVFVTDVKGVMDALPVDGTLAWTSQMADFSDFVEYKGCFSTKVGSDFQIHKSTKLDGDVSVSKCLTICKKEGYSTFSLTSPDVCDCMSAVLPSFMMNPISRCNVTCAGDVRDICGGDKVMSIYRESYMMGDELTETSPDVECYAIMKYQDMLQTMSSNCLDAKSGYVCKICEGNLSNCTSEVVNETSSWYDARDGCGRRNGVLDTDRAMIQRYSGNGVYWLGLQRWVVYKNQEIMAPSKFCVACGRLSGKVSCRSFLCTEEHGFLCNEALAPPLTLPNKTTTDASVSNFTTDRVYGNDTTPELPTTVNATYNETSDVSNVSTTDYVSAPTYSTSSSSSSSLSLSSAETSTPNGMTSTKPSKTSKMAMITDVQPVGRRRQPNAYGARLETWLLLLGIIAGMLFVFSIAFIVLQTYRRRRKSRSFLLPEVNEPPNDDPFTHLKRQRSFSNPGFHENGENGDVFLQFSTTIDNTRTCDDCSTFTLAKKKKDETSNTGKNTSMNSLNVSVKDLAESPKQEDKLELNFSDVTPIQQTTDLADVKNEKEIVTVSISPENDEAREVQDTNRNSNSQSLSIPETKEPGTCNSEINLVDKKEAENDNIIGQGQCSERENDHDLQFSKDIDDVFVDDGEDTRVILPNL</sequence>
<feature type="domain" description="WSC" evidence="9">
    <location>
        <begin position="57"/>
        <end position="151"/>
    </location>
</feature>